<feature type="region of interest" description="Disordered" evidence="5">
    <location>
        <begin position="245"/>
        <end position="303"/>
    </location>
</feature>
<feature type="compositionally biased region" description="Basic and acidic residues" evidence="5">
    <location>
        <begin position="496"/>
        <end position="505"/>
    </location>
</feature>
<feature type="compositionally biased region" description="Basic and acidic residues" evidence="5">
    <location>
        <begin position="391"/>
        <end position="401"/>
    </location>
</feature>
<feature type="repeat" description="TPR" evidence="3">
    <location>
        <begin position="1354"/>
        <end position="1387"/>
    </location>
</feature>
<feature type="compositionally biased region" description="Basic and acidic residues" evidence="5">
    <location>
        <begin position="410"/>
        <end position="424"/>
    </location>
</feature>
<feature type="compositionally biased region" description="Polar residues" evidence="5">
    <location>
        <begin position="804"/>
        <end position="813"/>
    </location>
</feature>
<feature type="repeat" description="TPR" evidence="3">
    <location>
        <begin position="1629"/>
        <end position="1662"/>
    </location>
</feature>
<gene>
    <name evidence="7" type="ORF">MGAL_10B013045</name>
</gene>
<dbReference type="Pfam" id="PF13432">
    <property type="entry name" value="TPR_16"/>
    <property type="match status" value="3"/>
</dbReference>
<dbReference type="PROSITE" id="PS50293">
    <property type="entry name" value="TPR_REGION"/>
    <property type="match status" value="3"/>
</dbReference>
<evidence type="ECO:0000256" key="4">
    <source>
        <dbReference type="SAM" id="Coils"/>
    </source>
</evidence>
<feature type="region of interest" description="Disordered" evidence="5">
    <location>
        <begin position="358"/>
        <end position="544"/>
    </location>
</feature>
<feature type="region of interest" description="Disordered" evidence="5">
    <location>
        <begin position="853"/>
        <end position="916"/>
    </location>
</feature>
<dbReference type="SUPFAM" id="SSF48452">
    <property type="entry name" value="TPR-like"/>
    <property type="match status" value="3"/>
</dbReference>
<keyword evidence="8" id="KW-1185">Reference proteome</keyword>
<dbReference type="InterPro" id="IPR040676">
    <property type="entry name" value="DUF5641"/>
</dbReference>
<dbReference type="PANTHER" id="PTHR44858">
    <property type="entry name" value="TETRATRICOPEPTIDE REPEAT PROTEIN 6"/>
    <property type="match status" value="1"/>
</dbReference>
<feature type="repeat" description="TPR" evidence="3">
    <location>
        <begin position="1285"/>
        <end position="1318"/>
    </location>
</feature>
<feature type="compositionally biased region" description="Basic and acidic residues" evidence="5">
    <location>
        <begin position="512"/>
        <end position="534"/>
    </location>
</feature>
<dbReference type="InterPro" id="IPR019734">
    <property type="entry name" value="TPR_rpt"/>
</dbReference>
<feature type="compositionally biased region" description="Basic and acidic residues" evidence="5">
    <location>
        <begin position="255"/>
        <end position="292"/>
    </location>
</feature>
<evidence type="ECO:0000256" key="3">
    <source>
        <dbReference type="PROSITE-ProRule" id="PRU00339"/>
    </source>
</evidence>
<reference evidence="7" key="1">
    <citation type="submission" date="2018-11" db="EMBL/GenBank/DDBJ databases">
        <authorList>
            <person name="Alioto T."/>
            <person name="Alioto T."/>
        </authorList>
    </citation>
    <scope>NUCLEOTIDE SEQUENCE</scope>
</reference>
<feature type="region of interest" description="Disordered" evidence="5">
    <location>
        <begin position="804"/>
        <end position="833"/>
    </location>
</feature>
<feature type="region of interest" description="Disordered" evidence="5">
    <location>
        <begin position="1138"/>
        <end position="1171"/>
    </location>
</feature>
<feature type="compositionally biased region" description="Acidic residues" evidence="5">
    <location>
        <begin position="816"/>
        <end position="833"/>
    </location>
</feature>
<feature type="compositionally biased region" description="Basic and acidic residues" evidence="5">
    <location>
        <begin position="366"/>
        <end position="380"/>
    </location>
</feature>
<protein>
    <recommendedName>
        <fullName evidence="6">DUF5641 domain-containing protein</fullName>
    </recommendedName>
</protein>
<dbReference type="SMART" id="SM00028">
    <property type="entry name" value="TPR"/>
    <property type="match status" value="24"/>
</dbReference>
<dbReference type="OrthoDB" id="1658288at2759"/>
<dbReference type="Pfam" id="PF00515">
    <property type="entry name" value="TPR_1"/>
    <property type="match status" value="1"/>
</dbReference>
<sequence length="2190" mass="252345">MHNDKHNANIQELDTITANKLFERKGLLLDHFAKRWSNEYLTGLREYHRASGKHTGQVNIGDVVQLGSESPRLLWRLGTIEDVIKGGDGLIRAAKVRTSRGLVTTRPIESSDFGYSFYYRKLQPAFVPEKKREKRKRDPIYHDDLLNKDLKEQPKFMLVPYNPLDKDKGKNEEEPKEKTRKLPYSKDETVTTQEMKMPKVTSLGVLPNRESGEITNLKVVMEGRPVAPGRTDVALDEMAMANKMHPTTPASPVPRGEEKEGLKYEPVSGRREKKDKLKDELKLDLESEESKKKPAILNSEGTTQKMYFMERQKPVPPPSSLKKSFKRKLKGTLTTALVEGEPSLKDTRFPEDSVYHQYDDAIDVIDQDRTTSRSVDDDTRSSTSSVSSVRSAKDLLEEARRISRSGDPLYKQRDKRGSMSQREKKDHKKDKRETEEPTPRRQERSVDEIISSLKANREKPELSEADKKIQEIMERVMSRTSAVITEDDSMTMGTDSARETDKQEALTEDDESKSKDDGITSTDEKSEEKVKDETAQEQVSEIPPPAVTELTKMTTEYEDSSDDDEAEVIDIAKAWEDLAVPPNATYEDLVSVSGKPIGIQERSTGKAEINHINVQSQAVSFLSTWQPAVEREPTMEPILEVSTPPKHIHHFCTVTNEYQLPEQFRHLGRKYHAPEKFLVPKQPFRFASRGPSFNDALDEETASQLSHVAETRGTEDTRIASAAQRILKEAESDKDKSKEETLEIWRQRADEVFSQPSISVEGTKLSLKSDESRLYWTPAPPKLDVAPSKVKDILFPDYESKSLSMETRELSATQQEEMEDSSESEEEDMEVDIEQERYEEIYRLVFKKSDSYEDLSELEQASQQRDDDIKCRRINPYEPRKLLKGEIPPTKPEPLGHAQEADSKPSTPAPEFRYKREMPDSEIFPVFVPLRRSRSDPCVFNADDDTLLVPQSYNIAVDEISRQKQNIRQMKLNWREEEKKAKREAEMEERLRRLEVPEGERYDPNEVMAVPSFMRRKADEPTPAELALVAGRAYVILPKKKKKKKKAPISMARLDEIEKFLRSPPTKLTRSRSMEKMHMTVEKDLRVSTKIRYGPRKSLANILDFQAFEKKKKMPRDMKERDWVRDMWNGWFDELYPPTPEVSSDEEEEEEQAAMSPRKEEKQEKKRKESITSALSESISVIEPLQENEENQELLAILHEEVEKLTESIEATTRPKAFDLCRRGALLRKIGMVKKAEEDLNRVIKMEPELIDAYWHRHLLYLLQDKKKEALTDLNFIIKKNKKHAGAWRSRAEIYRQQNNVDEAIMNYRQAISLNPRDHEAYFRRAEMYEKKGDSQLLALEDYSKCIKINPMRTDAILKHGLYYFKNESWHNAITDFTDLLRVDPLNVTARIYRGQANAKMANWSPAVEDLSAAIHLDPLSWEAFYHRACIIRKAHPKRALHDYSVSLLINDTDDNVMSYLHRGILYNSMHRYEDAIPDFESVLKLRKDVACAHVNLGLIFMNHYENYHRAIKKFTAAIKVDPTYVRAYVCRGEAYHKIHELKQALSDFTKAIHLRPDVHHYYMYRGQLVLEMGNLELAAFCVRHASELSTDSSLGQMPTQQAVVQSFLKNYNKAIDALEAATRVQPVPSMFMLLGKTQMKAKEFLKAIESFNKALELYKPWKTGDPWPKEAAEAHFLIGMCNIELKTYIRALEAFSEAIRLNANYPDALYQRGVTRMKLNQLSKGIHDFNKALAKNPKIFQAYLSRACYYGMKKNYTKAILSCNEAIKLQPRSVRAYLYRGALKFHIKAYDLAIRDLTTATSIDSQCALAYFNRAVCYQEKKDWQKALTDYGIVLLLGADLQLKVLINRGLLYFERKDYINALYDFKLAAKIEPNDHRILHTLGLCYHKMNDLDEGVKVFTTCMDNNQFFLDGIIARGNVYMDYGTKAGIQFAKRDYERVLRQEPTNLSARVNLANTLQVLGKFMQAWNQFTIAISVRPTFKPALEGRAIVNLQMSNTFAAFQDINAAINVSPTAELLTNRGVINQFMQDPVNAMRDYQQALKLDKSYSLAYFNAANVYFHTRHFKQAYEYYSKALDHNRKDESALLNRAITRVMMRDAQGALEDFKAAIKLSPYTAHIYFNRGNLYASMGHFDKAETDYSKALSLKPDDPLVLKRRADVRGKLGNQKQAIQDYRYAIEIQSRMEESKT</sequence>
<dbReference type="PANTHER" id="PTHR44858:SF1">
    <property type="entry name" value="UDP-N-ACETYLGLUCOSAMINE--PEPTIDE N-ACETYLGLUCOSAMINYLTRANSFERASE SPINDLY-RELATED"/>
    <property type="match status" value="1"/>
</dbReference>
<evidence type="ECO:0000313" key="8">
    <source>
        <dbReference type="Proteomes" id="UP000596742"/>
    </source>
</evidence>
<dbReference type="SUPFAM" id="SSF81901">
    <property type="entry name" value="HCP-like"/>
    <property type="match status" value="1"/>
</dbReference>
<evidence type="ECO:0000256" key="2">
    <source>
        <dbReference type="ARBA" id="ARBA00022803"/>
    </source>
</evidence>
<feature type="compositionally biased region" description="Basic and acidic residues" evidence="5">
    <location>
        <begin position="455"/>
        <end position="477"/>
    </location>
</feature>
<feature type="repeat" description="TPR" evidence="3">
    <location>
        <begin position="1707"/>
        <end position="1740"/>
    </location>
</feature>
<dbReference type="Pfam" id="PF18701">
    <property type="entry name" value="DUF5641"/>
    <property type="match status" value="1"/>
</dbReference>
<feature type="repeat" description="TPR" evidence="3">
    <location>
        <begin position="1844"/>
        <end position="1877"/>
    </location>
</feature>
<dbReference type="PROSITE" id="PS50005">
    <property type="entry name" value="TPR"/>
    <property type="match status" value="11"/>
</dbReference>
<name>A0A8B6BGY5_MYTGA</name>
<feature type="repeat" description="TPR" evidence="3">
    <location>
        <begin position="1457"/>
        <end position="1490"/>
    </location>
</feature>
<feature type="repeat" description="TPR" evidence="3">
    <location>
        <begin position="2118"/>
        <end position="2151"/>
    </location>
</feature>
<evidence type="ECO:0000313" key="7">
    <source>
        <dbReference type="EMBL" id="VDH90325.1"/>
    </source>
</evidence>
<dbReference type="Pfam" id="PF13414">
    <property type="entry name" value="TPR_11"/>
    <property type="match status" value="1"/>
</dbReference>
<dbReference type="Proteomes" id="UP000596742">
    <property type="component" value="Unassembled WGS sequence"/>
</dbReference>
<dbReference type="Gene3D" id="1.25.40.10">
    <property type="entry name" value="Tetratricopeptide repeat domain"/>
    <property type="match status" value="10"/>
</dbReference>
<organism evidence="7 8">
    <name type="scientific">Mytilus galloprovincialis</name>
    <name type="common">Mediterranean mussel</name>
    <dbReference type="NCBI Taxonomy" id="29158"/>
    <lineage>
        <taxon>Eukaryota</taxon>
        <taxon>Metazoa</taxon>
        <taxon>Spiralia</taxon>
        <taxon>Lophotrochozoa</taxon>
        <taxon>Mollusca</taxon>
        <taxon>Bivalvia</taxon>
        <taxon>Autobranchia</taxon>
        <taxon>Pteriomorphia</taxon>
        <taxon>Mytilida</taxon>
        <taxon>Mytiloidea</taxon>
        <taxon>Mytilidae</taxon>
        <taxon>Mytilinae</taxon>
        <taxon>Mytilus</taxon>
    </lineage>
</organism>
<feature type="region of interest" description="Disordered" evidence="5">
    <location>
        <begin position="160"/>
        <end position="182"/>
    </location>
</feature>
<feature type="coiled-coil region" evidence="4">
    <location>
        <begin position="957"/>
        <end position="991"/>
    </location>
</feature>
<feature type="compositionally biased region" description="Basic and acidic residues" evidence="5">
    <location>
        <begin position="1157"/>
        <end position="1170"/>
    </location>
</feature>
<dbReference type="InterPro" id="IPR050498">
    <property type="entry name" value="Ycf3"/>
</dbReference>
<dbReference type="InterPro" id="IPR011990">
    <property type="entry name" value="TPR-like_helical_dom_sf"/>
</dbReference>
<evidence type="ECO:0000256" key="1">
    <source>
        <dbReference type="ARBA" id="ARBA00022737"/>
    </source>
</evidence>
<dbReference type="EMBL" id="UYJE01000129">
    <property type="protein sequence ID" value="VDH90325.1"/>
    <property type="molecule type" value="Genomic_DNA"/>
</dbReference>
<keyword evidence="2 3" id="KW-0802">TPR repeat</keyword>
<keyword evidence="4" id="KW-0175">Coiled coil</keyword>
<feature type="compositionally biased region" description="Acidic residues" evidence="5">
    <location>
        <begin position="1143"/>
        <end position="1152"/>
    </location>
</feature>
<feature type="repeat" description="TPR" evidence="3">
    <location>
        <begin position="1526"/>
        <end position="1559"/>
    </location>
</feature>
<feature type="repeat" description="TPR" evidence="3">
    <location>
        <begin position="2050"/>
        <end position="2083"/>
    </location>
</feature>
<feature type="repeat" description="TPR" evidence="3">
    <location>
        <begin position="1673"/>
        <end position="1706"/>
    </location>
</feature>
<feature type="compositionally biased region" description="Basic and acidic residues" evidence="5">
    <location>
        <begin position="431"/>
        <end position="447"/>
    </location>
</feature>
<proteinExistence type="predicted"/>
<comment type="caution">
    <text evidence="7">The sequence shown here is derived from an EMBL/GenBank/DDBJ whole genome shotgun (WGS) entry which is preliminary data.</text>
</comment>
<accession>A0A8B6BGY5</accession>
<feature type="compositionally biased region" description="Basic and acidic residues" evidence="5">
    <location>
        <begin position="164"/>
        <end position="177"/>
    </location>
</feature>
<dbReference type="Pfam" id="PF13181">
    <property type="entry name" value="TPR_8"/>
    <property type="match status" value="3"/>
</dbReference>
<evidence type="ECO:0000259" key="6">
    <source>
        <dbReference type="Pfam" id="PF18701"/>
    </source>
</evidence>
<evidence type="ECO:0000256" key="5">
    <source>
        <dbReference type="SAM" id="MobiDB-lite"/>
    </source>
</evidence>
<feature type="repeat" description="TPR" evidence="3">
    <location>
        <begin position="2084"/>
        <end position="2117"/>
    </location>
</feature>
<feature type="domain" description="DUF5641" evidence="6">
    <location>
        <begin position="27"/>
        <end position="109"/>
    </location>
</feature>
<feature type="compositionally biased region" description="Low complexity" evidence="5">
    <location>
        <begin position="381"/>
        <end position="390"/>
    </location>
</feature>
<keyword evidence="1" id="KW-0677">Repeat</keyword>